<keyword evidence="1" id="KW-0808">Transferase</keyword>
<accession>A0A1I4MPE9</accession>
<dbReference type="AlphaFoldDB" id="A0A1I4MPE9"/>
<proteinExistence type="predicted"/>
<dbReference type="GO" id="GO:0016740">
    <property type="term" value="F:transferase activity"/>
    <property type="evidence" value="ECO:0007669"/>
    <property type="project" value="UniProtKB-KW"/>
</dbReference>
<dbReference type="Proteomes" id="UP000198804">
    <property type="component" value="Unassembled WGS sequence"/>
</dbReference>
<name>A0A1I4MPE9_9HYPH</name>
<dbReference type="Pfam" id="PF13704">
    <property type="entry name" value="Glyco_tranf_2_4"/>
    <property type="match status" value="1"/>
</dbReference>
<keyword evidence="2" id="KW-1185">Reference proteome</keyword>
<dbReference type="SUPFAM" id="SSF53448">
    <property type="entry name" value="Nucleotide-diphospho-sugar transferases"/>
    <property type="match status" value="1"/>
</dbReference>
<dbReference type="InterPro" id="IPR029044">
    <property type="entry name" value="Nucleotide-diphossugar_trans"/>
</dbReference>
<evidence type="ECO:0000313" key="1">
    <source>
        <dbReference type="EMBL" id="SFM05108.1"/>
    </source>
</evidence>
<gene>
    <name evidence="1" type="ORF">SAMN04488125_1423</name>
</gene>
<evidence type="ECO:0000313" key="2">
    <source>
        <dbReference type="Proteomes" id="UP000198804"/>
    </source>
</evidence>
<protein>
    <submittedName>
        <fullName evidence="1">Glycosyl transferase family 2</fullName>
    </submittedName>
</protein>
<organism evidence="1 2">
    <name type="scientific">Methylorubrum salsuginis</name>
    <dbReference type="NCBI Taxonomy" id="414703"/>
    <lineage>
        <taxon>Bacteria</taxon>
        <taxon>Pseudomonadati</taxon>
        <taxon>Pseudomonadota</taxon>
        <taxon>Alphaproteobacteria</taxon>
        <taxon>Hyphomicrobiales</taxon>
        <taxon>Methylobacteriaceae</taxon>
        <taxon>Methylorubrum</taxon>
    </lineage>
</organism>
<reference evidence="2" key="1">
    <citation type="submission" date="2016-10" db="EMBL/GenBank/DDBJ databases">
        <authorList>
            <person name="Varghese N."/>
            <person name="Submissions S."/>
        </authorList>
    </citation>
    <scope>NUCLEOTIDE SEQUENCE [LARGE SCALE GENOMIC DNA]</scope>
    <source>
        <strain evidence="2">CGMCC 1.6474</strain>
    </source>
</reference>
<dbReference type="Gene3D" id="3.90.550.10">
    <property type="entry name" value="Spore Coat Polysaccharide Biosynthesis Protein SpsA, Chain A"/>
    <property type="match status" value="1"/>
</dbReference>
<dbReference type="STRING" id="414703.SAMN04488125_1423"/>
<dbReference type="OrthoDB" id="565316at2"/>
<dbReference type="RefSeq" id="WP_091952013.1">
    <property type="nucleotide sequence ID" value="NZ_FOSV01000042.1"/>
</dbReference>
<sequence>MSPRLIGIVQVRNEADIIEPFVRHHSSMLDEIIIFEDGSSDATDTILSALQRQKLPLVLLRQAEIGYDQSLRMSGLMRRAFDAYGADWVIPLDADEFLELPPGQSLRERLAVENELLSVPWSNFVWSPADDANPEPNPVIRLQSRTPPRSDQHKVLVPARIGSTDGARLWAGNHGFSAAGVTCQAKPLSDVVLCHFPVRSFEQFASKVAIKYLQYRSFADREPGHGFHYDEPFEALKSGRDRFVAVMEAQSRRYSAASDTVVDEHARLEPLRYAGENVQFTQGLPNYLGNLLSYAENMADRLVEEVLIGRAAKIKIISQQQRDHQLAEAHDVYLLADGVVLGPSWIDEHELRFLIPSNTSKLLLISTSFAAPGPDKRRLGVIIKSVAVSDGAGWREIALDDPGLQSGFYEIESQEGRHWRWTNGQAHLSHALLAGMCGPVLLRLSGVFTGLAPREPHLNTPTLRRAAEPDGEACTFPAQPDQTAPPAADETADPFARALTVAAERSGPPIVVRWPIDLPVAHNWGDKLNAPLVTMLAERPVINSLHPDAAGLAPIHYVVGSGIRTATAEAVVWGSGFIGSNDALDIPVEQIAAVRGPLTARRVVEAGGAPDLPMGDPALLLPLFYDPDVAPHYDIGLIQHFREAGTEPLPRLPSGLSVRLIDITAGVRAVIDAVLSCRQILSSSLHGLIVAHAYGIPATWLKISDRPLGDDFKFRDYWASVGRDDVSPVEARGGALIDPEAGVSTPGEARVDLFALLASCPFLDEPRRRSLIAMAKARAGGRTVLGWHAGLRSPRPGAAAQNCCDD</sequence>
<dbReference type="EMBL" id="FOSV01000042">
    <property type="protein sequence ID" value="SFM05108.1"/>
    <property type="molecule type" value="Genomic_DNA"/>
</dbReference>